<proteinExistence type="predicted"/>
<name>A0A932M191_UNCTE</name>
<accession>A0A932M191</accession>
<dbReference type="Proteomes" id="UP000741360">
    <property type="component" value="Unassembled WGS sequence"/>
</dbReference>
<sequence>MITPSEADFIASHAYVPEHLPGYVTAISRAEPYLLGDYVCYRAEETLLFIGYPLRSPFDEKSLMEALRSAISRFKPAYVALTAPVISMVRVPVRERNCDHYYRLDLSQMSIPAKVRNMIRRASKELQVERAGEIHKEHTRLIREFLDSRQLREETRYIFERVPAYVSAVPTAEVFSARDGAGNLVAFDVAEFGSKEYAFYQFNFCSPKHYVPGASDLLLHEVLTTAQEKENAFINLGLGIHEGVAHFKLKWEGRPFLSYEFCRYQPSPRSLFESLLERL</sequence>
<comment type="caution">
    <text evidence="1">The sequence shown here is derived from an EMBL/GenBank/DDBJ whole genome shotgun (WGS) entry which is preliminary data.</text>
</comment>
<evidence type="ECO:0000313" key="2">
    <source>
        <dbReference type="Proteomes" id="UP000741360"/>
    </source>
</evidence>
<protein>
    <recommendedName>
        <fullName evidence="3">BioF2-like acetyltransferase domain-containing protein</fullName>
    </recommendedName>
</protein>
<dbReference type="InterPro" id="IPR016181">
    <property type="entry name" value="Acyl_CoA_acyltransferase"/>
</dbReference>
<evidence type="ECO:0008006" key="3">
    <source>
        <dbReference type="Google" id="ProtNLM"/>
    </source>
</evidence>
<gene>
    <name evidence="1" type="ORF">HYY65_06020</name>
</gene>
<dbReference type="AlphaFoldDB" id="A0A932M191"/>
<dbReference type="Gene3D" id="3.40.630.30">
    <property type="match status" value="1"/>
</dbReference>
<dbReference type="SUPFAM" id="SSF55729">
    <property type="entry name" value="Acyl-CoA N-acyltransferases (Nat)"/>
    <property type="match status" value="1"/>
</dbReference>
<evidence type="ECO:0000313" key="1">
    <source>
        <dbReference type="EMBL" id="MBI3014606.1"/>
    </source>
</evidence>
<reference evidence="1" key="1">
    <citation type="submission" date="2020-07" db="EMBL/GenBank/DDBJ databases">
        <title>Huge and variable diversity of episymbiotic CPR bacteria and DPANN archaea in groundwater ecosystems.</title>
        <authorList>
            <person name="He C.Y."/>
            <person name="Keren R."/>
            <person name="Whittaker M."/>
            <person name="Farag I.F."/>
            <person name="Doudna J."/>
            <person name="Cate J.H.D."/>
            <person name="Banfield J.F."/>
        </authorList>
    </citation>
    <scope>NUCLEOTIDE SEQUENCE</scope>
    <source>
        <strain evidence="1">NC_groundwater_717_Ag_S-0.2um_59_8</strain>
    </source>
</reference>
<organism evidence="1 2">
    <name type="scientific">Tectimicrobiota bacterium</name>
    <dbReference type="NCBI Taxonomy" id="2528274"/>
    <lineage>
        <taxon>Bacteria</taxon>
        <taxon>Pseudomonadati</taxon>
        <taxon>Nitrospinota/Tectimicrobiota group</taxon>
        <taxon>Candidatus Tectimicrobiota</taxon>
    </lineage>
</organism>
<dbReference type="EMBL" id="JACPSX010000106">
    <property type="protein sequence ID" value="MBI3014606.1"/>
    <property type="molecule type" value="Genomic_DNA"/>
</dbReference>